<evidence type="ECO:0000256" key="1">
    <source>
        <dbReference type="SAM" id="Phobius"/>
    </source>
</evidence>
<keyword evidence="1" id="KW-1133">Transmembrane helix</keyword>
<feature type="transmembrane region" description="Helical" evidence="1">
    <location>
        <begin position="20"/>
        <end position="41"/>
    </location>
</feature>
<protein>
    <submittedName>
        <fullName evidence="2">Uncharacterized protein</fullName>
    </submittedName>
</protein>
<dbReference type="EMBL" id="FOHJ01000005">
    <property type="protein sequence ID" value="SET54029.1"/>
    <property type="molecule type" value="Genomic_DNA"/>
</dbReference>
<accession>A0A1I0F837</accession>
<organism evidence="2 3">
    <name type="scientific">Salinibacillus kushneri</name>
    <dbReference type="NCBI Taxonomy" id="237682"/>
    <lineage>
        <taxon>Bacteria</taxon>
        <taxon>Bacillati</taxon>
        <taxon>Bacillota</taxon>
        <taxon>Bacilli</taxon>
        <taxon>Bacillales</taxon>
        <taxon>Bacillaceae</taxon>
        <taxon>Salinibacillus</taxon>
    </lineage>
</organism>
<reference evidence="3" key="1">
    <citation type="submission" date="2016-10" db="EMBL/GenBank/DDBJ databases">
        <authorList>
            <person name="Varghese N."/>
            <person name="Submissions S."/>
        </authorList>
    </citation>
    <scope>NUCLEOTIDE SEQUENCE [LARGE SCALE GENOMIC DNA]</scope>
    <source>
        <strain evidence="3">CGMCC 1.3566</strain>
    </source>
</reference>
<dbReference type="Proteomes" id="UP000199095">
    <property type="component" value="Unassembled WGS sequence"/>
</dbReference>
<evidence type="ECO:0000313" key="2">
    <source>
        <dbReference type="EMBL" id="SET54029.1"/>
    </source>
</evidence>
<evidence type="ECO:0000313" key="3">
    <source>
        <dbReference type="Proteomes" id="UP000199095"/>
    </source>
</evidence>
<dbReference type="STRING" id="237682.SAMN05421676_105233"/>
<gene>
    <name evidence="2" type="ORF">SAMN05421676_105233</name>
</gene>
<keyword evidence="3" id="KW-1185">Reference proteome</keyword>
<dbReference type="AlphaFoldDB" id="A0A1I0F837"/>
<keyword evidence="1" id="KW-0812">Transmembrane</keyword>
<proteinExistence type="predicted"/>
<sequence>MVDALLDFMLGPLRAITDFYVEHQFILSSIIVGFAVYKIYFSKRKQTQNDSVD</sequence>
<name>A0A1I0F837_9BACI</name>
<keyword evidence="1" id="KW-0472">Membrane</keyword>